<evidence type="ECO:0000256" key="1">
    <source>
        <dbReference type="ARBA" id="ARBA00022614"/>
    </source>
</evidence>
<reference evidence="4 5" key="1">
    <citation type="submission" date="2018-08" db="EMBL/GenBank/DDBJ databases">
        <title>Draft genome sequences of two Aspergillus turcosus clinical strains isolated from bronchoalveolar lavage fluid: one azole-susceptible and the other azole-resistant.</title>
        <authorList>
            <person name="Parent-Michaud M."/>
            <person name="Dufresne P.J."/>
            <person name="Fournier E."/>
            <person name="Martineau C."/>
            <person name="Moreira S."/>
            <person name="Perkins V."/>
            <person name="De Repentigny L."/>
            <person name="Dufresne S.F."/>
        </authorList>
    </citation>
    <scope>NUCLEOTIDE SEQUENCE [LARGE SCALE GENOMIC DNA]</scope>
    <source>
        <strain evidence="4">HMR AF 1038</strain>
    </source>
</reference>
<dbReference type="SMART" id="SM00248">
    <property type="entry name" value="ANK"/>
    <property type="match status" value="3"/>
</dbReference>
<dbReference type="EMBL" id="NIDN02000108">
    <property type="protein sequence ID" value="RLL96525.1"/>
    <property type="molecule type" value="Genomic_DNA"/>
</dbReference>
<dbReference type="InterPro" id="IPR002110">
    <property type="entry name" value="Ankyrin_rpt"/>
</dbReference>
<dbReference type="SUPFAM" id="SSF48403">
    <property type="entry name" value="Ankyrin repeat"/>
    <property type="match status" value="1"/>
</dbReference>
<dbReference type="InterPro" id="IPR032675">
    <property type="entry name" value="LRR_dom_sf"/>
</dbReference>
<keyword evidence="5" id="KW-1185">Reference proteome</keyword>
<dbReference type="GO" id="GO:0005737">
    <property type="term" value="C:cytoplasm"/>
    <property type="evidence" value="ECO:0007669"/>
    <property type="project" value="TreeGrafter"/>
</dbReference>
<dbReference type="Proteomes" id="UP000215289">
    <property type="component" value="Unassembled WGS sequence"/>
</dbReference>
<name>A0A229XBT2_9EURO</name>
<protein>
    <submittedName>
        <fullName evidence="4">Uncharacterized protein</fullName>
    </submittedName>
</protein>
<evidence type="ECO:0000313" key="4">
    <source>
        <dbReference type="EMBL" id="RLL96525.1"/>
    </source>
</evidence>
<comment type="caution">
    <text evidence="4">The sequence shown here is derived from an EMBL/GenBank/DDBJ whole genome shotgun (WGS) entry which is preliminary data.</text>
</comment>
<dbReference type="SUPFAM" id="SSF52075">
    <property type="entry name" value="Outer arm dynein light chain 1"/>
    <property type="match status" value="1"/>
</dbReference>
<dbReference type="OrthoDB" id="1274115at2759"/>
<feature type="region of interest" description="Disordered" evidence="3">
    <location>
        <begin position="1"/>
        <end position="53"/>
    </location>
</feature>
<feature type="compositionally biased region" description="Pro residues" evidence="3">
    <location>
        <begin position="1"/>
        <end position="10"/>
    </location>
</feature>
<dbReference type="InterPro" id="IPR050216">
    <property type="entry name" value="LRR_domain-containing"/>
</dbReference>
<dbReference type="PANTHER" id="PTHR48051:SF1">
    <property type="entry name" value="RAS SUPPRESSOR PROTEIN 1"/>
    <property type="match status" value="1"/>
</dbReference>
<dbReference type="STRING" id="1245748.A0A229XBT2"/>
<proteinExistence type="predicted"/>
<keyword evidence="2" id="KW-0677">Repeat</keyword>
<feature type="compositionally biased region" description="Polar residues" evidence="3">
    <location>
        <begin position="19"/>
        <end position="33"/>
    </location>
</feature>
<evidence type="ECO:0000256" key="2">
    <source>
        <dbReference type="ARBA" id="ARBA00022737"/>
    </source>
</evidence>
<gene>
    <name evidence="4" type="ORF">CFD26_106454</name>
</gene>
<sequence>MDSEIPLPPPRRIRHRSPANASLPTATTGSSFKKTYRLSRFDDRSSQLSSDPALFSSDDIPASGLENYNGPVPSGVGAGRKRRYRGTWWGETVVDPKRKRADFKDKRLVDSGVWMGSDESTAESLLPSEDALTWGEDLMRNMKSSTSVGVGNEGQTVPQLGSFRKAEEPREHQLARTIVNDCLEKGQDSIDLSNGNLRVLPSGLLLPLQYLTKLPSVREPPISEEGYSSLRPFLRLFLAGNALTAVSGEIFELGSLRVLSLRNNKLTEIPTAIRKLTMLQEVNLAVNRLRCLPWELLWLIKKGDLRHLMVRPNPLLQINEVEVTRWHSPDGSDAASPEEALKSCHYEGPAPEEAWAPIQVAVSSVRRFNMEGIPIADGQSSNLPLRSSDDAPSHVPSLREVSLLAFSQSAYCDQISESEMIGYPELMARTLHRLRAQQKQNTIKVLENPLLLAAQEGHIATLKSMLSETRRGRACSPAQLRTVLHWAVRSRDSDLTELMIENKAPLDPAGDDWGALSALGVAVASHYDSIIPRLLEAGAQSGPKESPCPLEKAIRTDQRQVVELFLENGIRLKDDEGLAIYCGHLDILKLLLAKDVHREQHDLRLAMKRGYKEEVALLSEFSYEGFSAKEDMHSYTMRLACERWEKDPEFKMMETQSFLIDHIVSM</sequence>
<dbReference type="InterPro" id="IPR003591">
    <property type="entry name" value="Leu-rich_rpt_typical-subtyp"/>
</dbReference>
<dbReference type="InterPro" id="IPR001611">
    <property type="entry name" value="Leu-rich_rpt"/>
</dbReference>
<dbReference type="InterPro" id="IPR036770">
    <property type="entry name" value="Ankyrin_rpt-contain_sf"/>
</dbReference>
<dbReference type="Gene3D" id="1.25.40.20">
    <property type="entry name" value="Ankyrin repeat-containing domain"/>
    <property type="match status" value="1"/>
</dbReference>
<dbReference type="PANTHER" id="PTHR48051">
    <property type="match status" value="1"/>
</dbReference>
<dbReference type="AlphaFoldDB" id="A0A229XBT2"/>
<keyword evidence="1" id="KW-0433">Leucine-rich repeat</keyword>
<accession>A0A229XBT2</accession>
<organism evidence="4 5">
    <name type="scientific">Aspergillus turcosus</name>
    <dbReference type="NCBI Taxonomy" id="1245748"/>
    <lineage>
        <taxon>Eukaryota</taxon>
        <taxon>Fungi</taxon>
        <taxon>Dikarya</taxon>
        <taxon>Ascomycota</taxon>
        <taxon>Pezizomycotina</taxon>
        <taxon>Eurotiomycetes</taxon>
        <taxon>Eurotiomycetidae</taxon>
        <taxon>Eurotiales</taxon>
        <taxon>Aspergillaceae</taxon>
        <taxon>Aspergillus</taxon>
        <taxon>Aspergillus subgen. Fumigati</taxon>
    </lineage>
</organism>
<evidence type="ECO:0000313" key="5">
    <source>
        <dbReference type="Proteomes" id="UP000215289"/>
    </source>
</evidence>
<evidence type="ECO:0000256" key="3">
    <source>
        <dbReference type="SAM" id="MobiDB-lite"/>
    </source>
</evidence>
<dbReference type="Gene3D" id="3.80.10.10">
    <property type="entry name" value="Ribonuclease Inhibitor"/>
    <property type="match status" value="1"/>
</dbReference>
<dbReference type="Pfam" id="PF13855">
    <property type="entry name" value="LRR_8"/>
    <property type="match status" value="1"/>
</dbReference>
<dbReference type="SMART" id="SM00369">
    <property type="entry name" value="LRR_TYP"/>
    <property type="match status" value="2"/>
</dbReference>
<dbReference type="PROSITE" id="PS51450">
    <property type="entry name" value="LRR"/>
    <property type="match status" value="1"/>
</dbReference>